<feature type="domain" description="Thioredoxin" evidence="3">
    <location>
        <begin position="79"/>
        <end position="224"/>
    </location>
</feature>
<dbReference type="GO" id="GO:0045454">
    <property type="term" value="P:cell redox homeostasis"/>
    <property type="evidence" value="ECO:0007669"/>
    <property type="project" value="TreeGrafter"/>
</dbReference>
<dbReference type="STRING" id="1590841.A0A2R6PUA3"/>
<keyword evidence="5" id="KW-1185">Reference proteome</keyword>
<evidence type="ECO:0000256" key="1">
    <source>
        <dbReference type="ARBA" id="ARBA00008987"/>
    </source>
</evidence>
<sequence>MACSLKTGLSVSGSNQNILGPKSKGILRSCPTGSLQFTASQSKFLWGKLVLVADHKGLRDCNPKFSIKAQSSICNSRAMRWWEKALKPNIIDINSSQELVDSLLIAGDKLVIVDFYSPGCGGCITLNPKICQLAESNPNAIFLKVNCEELKKMCHSLHIPVLPFFRFYRGSEGRLCSFSCTNATIKKFKDALAKHGTERCNIGPAKGLDESELLSLASIGEISINLPLSTTREAKMEDLVLKNLDLYRKTGLEHEKSAILMA</sequence>
<dbReference type="Gramene" id="PSR96638">
    <property type="protein sequence ID" value="PSR96638"/>
    <property type="gene ID" value="CEY00_Acc26690"/>
</dbReference>
<dbReference type="OrthoDB" id="2121326at2759"/>
<dbReference type="OMA" id="TERCNIG"/>
<evidence type="ECO:0000313" key="4">
    <source>
        <dbReference type="EMBL" id="PSR96638.1"/>
    </source>
</evidence>
<dbReference type="Pfam" id="PF00085">
    <property type="entry name" value="Thioredoxin"/>
    <property type="match status" value="1"/>
</dbReference>
<dbReference type="GO" id="GO:0009507">
    <property type="term" value="C:chloroplast"/>
    <property type="evidence" value="ECO:0007669"/>
    <property type="project" value="TreeGrafter"/>
</dbReference>
<dbReference type="InterPro" id="IPR036249">
    <property type="entry name" value="Thioredoxin-like_sf"/>
</dbReference>
<dbReference type="Proteomes" id="UP000241394">
    <property type="component" value="Chromosome LG23"/>
</dbReference>
<dbReference type="Gene3D" id="3.40.30.10">
    <property type="entry name" value="Glutaredoxin"/>
    <property type="match status" value="1"/>
</dbReference>
<dbReference type="PROSITE" id="PS51352">
    <property type="entry name" value="THIOREDOXIN_2"/>
    <property type="match status" value="1"/>
</dbReference>
<reference evidence="5" key="2">
    <citation type="journal article" date="2018" name="BMC Genomics">
        <title>A manually annotated Actinidia chinensis var. chinensis (kiwifruit) genome highlights the challenges associated with draft genomes and gene prediction in plants.</title>
        <authorList>
            <person name="Pilkington S.M."/>
            <person name="Crowhurst R."/>
            <person name="Hilario E."/>
            <person name="Nardozza S."/>
            <person name="Fraser L."/>
            <person name="Peng Y."/>
            <person name="Gunaseelan K."/>
            <person name="Simpson R."/>
            <person name="Tahir J."/>
            <person name="Deroles S.C."/>
            <person name="Templeton K."/>
            <person name="Luo Z."/>
            <person name="Davy M."/>
            <person name="Cheng C."/>
            <person name="McNeilage M."/>
            <person name="Scaglione D."/>
            <person name="Liu Y."/>
            <person name="Zhang Q."/>
            <person name="Datson P."/>
            <person name="De Silva N."/>
            <person name="Gardiner S.E."/>
            <person name="Bassett H."/>
            <person name="Chagne D."/>
            <person name="McCallum J."/>
            <person name="Dzierzon H."/>
            <person name="Deng C."/>
            <person name="Wang Y.Y."/>
            <person name="Barron L."/>
            <person name="Manako K."/>
            <person name="Bowen J."/>
            <person name="Foster T.M."/>
            <person name="Erridge Z.A."/>
            <person name="Tiffin H."/>
            <person name="Waite C.N."/>
            <person name="Davies K.M."/>
            <person name="Grierson E.P."/>
            <person name="Laing W.A."/>
            <person name="Kirk R."/>
            <person name="Chen X."/>
            <person name="Wood M."/>
            <person name="Montefiori M."/>
            <person name="Brummell D.A."/>
            <person name="Schwinn K.E."/>
            <person name="Catanach A."/>
            <person name="Fullerton C."/>
            <person name="Li D."/>
            <person name="Meiyalaghan S."/>
            <person name="Nieuwenhuizen N."/>
            <person name="Read N."/>
            <person name="Prakash R."/>
            <person name="Hunter D."/>
            <person name="Zhang H."/>
            <person name="McKenzie M."/>
            <person name="Knabel M."/>
            <person name="Harris A."/>
            <person name="Allan A.C."/>
            <person name="Gleave A."/>
            <person name="Chen A."/>
            <person name="Janssen B.J."/>
            <person name="Plunkett B."/>
            <person name="Ampomah-Dwamena C."/>
            <person name="Voogd C."/>
            <person name="Leif D."/>
            <person name="Lafferty D."/>
            <person name="Souleyre E.J.F."/>
            <person name="Varkonyi-Gasic E."/>
            <person name="Gambi F."/>
            <person name="Hanley J."/>
            <person name="Yao J.L."/>
            <person name="Cheung J."/>
            <person name="David K.M."/>
            <person name="Warren B."/>
            <person name="Marsh K."/>
            <person name="Snowden K.C."/>
            <person name="Lin-Wang K."/>
            <person name="Brian L."/>
            <person name="Martinez-Sanchez M."/>
            <person name="Wang M."/>
            <person name="Ileperuma N."/>
            <person name="Macnee N."/>
            <person name="Campin R."/>
            <person name="McAtee P."/>
            <person name="Drummond R.S.M."/>
            <person name="Espley R.V."/>
            <person name="Ireland H.S."/>
            <person name="Wu R."/>
            <person name="Atkinson R.G."/>
            <person name="Karunairetnam S."/>
            <person name="Bulley S."/>
            <person name="Chunkath S."/>
            <person name="Hanley Z."/>
            <person name="Storey R."/>
            <person name="Thrimawithana A.H."/>
            <person name="Thomson S."/>
            <person name="David C."/>
            <person name="Testolin R."/>
            <person name="Huang H."/>
            <person name="Hellens R.P."/>
            <person name="Schaffer R.J."/>
        </authorList>
    </citation>
    <scope>NUCLEOTIDE SEQUENCE [LARGE SCALE GENOMIC DNA]</scope>
    <source>
        <strain evidence="5">cv. Red5</strain>
    </source>
</reference>
<dbReference type="EMBL" id="NKQK01000023">
    <property type="protein sequence ID" value="PSR96638.1"/>
    <property type="molecule type" value="Genomic_DNA"/>
</dbReference>
<dbReference type="InterPro" id="IPR013766">
    <property type="entry name" value="Thioredoxin_domain"/>
</dbReference>
<gene>
    <name evidence="4" type="ORF">CEY00_Acc26690</name>
</gene>
<name>A0A2R6PUA3_ACTCC</name>
<evidence type="ECO:0000313" key="5">
    <source>
        <dbReference type="Proteomes" id="UP000241394"/>
    </source>
</evidence>
<dbReference type="AlphaFoldDB" id="A0A2R6PUA3"/>
<accession>A0A2R6PUA3</accession>
<reference evidence="4 5" key="1">
    <citation type="submission" date="2017-07" db="EMBL/GenBank/DDBJ databases">
        <title>An improved, manually edited Actinidia chinensis var. chinensis (kiwifruit) genome highlights the challenges associated with draft genomes and gene prediction in plants.</title>
        <authorList>
            <person name="Pilkington S."/>
            <person name="Crowhurst R."/>
            <person name="Hilario E."/>
            <person name="Nardozza S."/>
            <person name="Fraser L."/>
            <person name="Peng Y."/>
            <person name="Gunaseelan K."/>
            <person name="Simpson R."/>
            <person name="Tahir J."/>
            <person name="Deroles S."/>
            <person name="Templeton K."/>
            <person name="Luo Z."/>
            <person name="Davy M."/>
            <person name="Cheng C."/>
            <person name="Mcneilage M."/>
            <person name="Scaglione D."/>
            <person name="Liu Y."/>
            <person name="Zhang Q."/>
            <person name="Datson P."/>
            <person name="De Silva N."/>
            <person name="Gardiner S."/>
            <person name="Bassett H."/>
            <person name="Chagne D."/>
            <person name="Mccallum J."/>
            <person name="Dzierzon H."/>
            <person name="Deng C."/>
            <person name="Wang Y.-Y."/>
            <person name="Barron N."/>
            <person name="Manako K."/>
            <person name="Bowen J."/>
            <person name="Foster T."/>
            <person name="Erridge Z."/>
            <person name="Tiffin H."/>
            <person name="Waite C."/>
            <person name="Davies K."/>
            <person name="Grierson E."/>
            <person name="Laing W."/>
            <person name="Kirk R."/>
            <person name="Chen X."/>
            <person name="Wood M."/>
            <person name="Montefiori M."/>
            <person name="Brummell D."/>
            <person name="Schwinn K."/>
            <person name="Catanach A."/>
            <person name="Fullerton C."/>
            <person name="Li D."/>
            <person name="Meiyalaghan S."/>
            <person name="Nieuwenhuizen N."/>
            <person name="Read N."/>
            <person name="Prakash R."/>
            <person name="Hunter D."/>
            <person name="Zhang H."/>
            <person name="Mckenzie M."/>
            <person name="Knabel M."/>
            <person name="Harris A."/>
            <person name="Allan A."/>
            <person name="Chen A."/>
            <person name="Janssen B."/>
            <person name="Plunkett B."/>
            <person name="Dwamena C."/>
            <person name="Voogd C."/>
            <person name="Leif D."/>
            <person name="Lafferty D."/>
            <person name="Souleyre E."/>
            <person name="Varkonyi-Gasic E."/>
            <person name="Gambi F."/>
            <person name="Hanley J."/>
            <person name="Yao J.-L."/>
            <person name="Cheung J."/>
            <person name="David K."/>
            <person name="Warren B."/>
            <person name="Marsh K."/>
            <person name="Snowden K."/>
            <person name="Lin-Wang K."/>
            <person name="Brian L."/>
            <person name="Martinez-Sanchez M."/>
            <person name="Wang M."/>
            <person name="Ileperuma N."/>
            <person name="Macnee N."/>
            <person name="Campin R."/>
            <person name="Mcatee P."/>
            <person name="Drummond R."/>
            <person name="Espley R."/>
            <person name="Ireland H."/>
            <person name="Wu R."/>
            <person name="Atkinson R."/>
            <person name="Karunairetnam S."/>
            <person name="Bulley S."/>
            <person name="Chunkath S."/>
            <person name="Hanley Z."/>
            <person name="Storey R."/>
            <person name="Thrimawithana A."/>
            <person name="Thomson S."/>
            <person name="David C."/>
            <person name="Testolin R."/>
        </authorList>
    </citation>
    <scope>NUCLEOTIDE SEQUENCE [LARGE SCALE GENOMIC DNA]</scope>
    <source>
        <strain evidence="5">cv. Red5</strain>
        <tissue evidence="4">Young leaf</tissue>
    </source>
</reference>
<dbReference type="PANTHER" id="PTHR43601">
    <property type="entry name" value="THIOREDOXIN, MITOCHONDRIAL"/>
    <property type="match status" value="1"/>
</dbReference>
<proteinExistence type="inferred from homology"/>
<organism evidence="4 5">
    <name type="scientific">Actinidia chinensis var. chinensis</name>
    <name type="common">Chinese soft-hair kiwi</name>
    <dbReference type="NCBI Taxonomy" id="1590841"/>
    <lineage>
        <taxon>Eukaryota</taxon>
        <taxon>Viridiplantae</taxon>
        <taxon>Streptophyta</taxon>
        <taxon>Embryophyta</taxon>
        <taxon>Tracheophyta</taxon>
        <taxon>Spermatophyta</taxon>
        <taxon>Magnoliopsida</taxon>
        <taxon>eudicotyledons</taxon>
        <taxon>Gunneridae</taxon>
        <taxon>Pentapetalae</taxon>
        <taxon>asterids</taxon>
        <taxon>Ericales</taxon>
        <taxon>Actinidiaceae</taxon>
        <taxon>Actinidia</taxon>
    </lineage>
</organism>
<keyword evidence="2" id="KW-0676">Redox-active center</keyword>
<dbReference type="PANTHER" id="PTHR43601:SF17">
    <property type="entry name" value="THIOREDOXIN-LIKE 1-2, CHLOROPLASTIC"/>
    <property type="match status" value="1"/>
</dbReference>
<dbReference type="SUPFAM" id="SSF52833">
    <property type="entry name" value="Thioredoxin-like"/>
    <property type="match status" value="1"/>
</dbReference>
<evidence type="ECO:0000256" key="2">
    <source>
        <dbReference type="ARBA" id="ARBA00023284"/>
    </source>
</evidence>
<dbReference type="InParanoid" id="A0A2R6PUA3"/>
<evidence type="ECO:0000259" key="3">
    <source>
        <dbReference type="PROSITE" id="PS51352"/>
    </source>
</evidence>
<protein>
    <submittedName>
        <fullName evidence="4">Thioredoxin-like</fullName>
    </submittedName>
</protein>
<comment type="similarity">
    <text evidence="1">Belongs to the thioredoxin family.</text>
</comment>
<dbReference type="CDD" id="cd02947">
    <property type="entry name" value="TRX_family"/>
    <property type="match status" value="1"/>
</dbReference>
<comment type="caution">
    <text evidence="4">The sequence shown here is derived from an EMBL/GenBank/DDBJ whole genome shotgun (WGS) entry which is preliminary data.</text>
</comment>